<dbReference type="PROSITE" id="PS50901">
    <property type="entry name" value="FTSK"/>
    <property type="match status" value="1"/>
</dbReference>
<dbReference type="InterPro" id="IPR027417">
    <property type="entry name" value="P-loop_NTPase"/>
</dbReference>
<reference evidence="5 6" key="1">
    <citation type="journal article" date="2019" name="Emerg. Microbes Infect.">
        <title>Comprehensive subspecies identification of 175 nontuberculous mycobacteria species based on 7547 genomic profiles.</title>
        <authorList>
            <person name="Matsumoto Y."/>
            <person name="Kinjo T."/>
            <person name="Motooka D."/>
            <person name="Nabeya D."/>
            <person name="Jung N."/>
            <person name="Uechi K."/>
            <person name="Horii T."/>
            <person name="Iida T."/>
            <person name="Fujita J."/>
            <person name="Nakamura S."/>
        </authorList>
    </citation>
    <scope>NUCLEOTIDE SEQUENCE [LARGE SCALE GENOMIC DNA]</scope>
    <source>
        <strain evidence="5 6">JCM 15296</strain>
    </source>
</reference>
<dbReference type="PANTHER" id="PTHR22683:SF1">
    <property type="entry name" value="TYPE VII SECRETION SYSTEM PROTEIN ESSC"/>
    <property type="match status" value="1"/>
</dbReference>
<evidence type="ECO:0000313" key="5">
    <source>
        <dbReference type="EMBL" id="BBX82225.1"/>
    </source>
</evidence>
<gene>
    <name evidence="5" type="ORF">MAUB_00980</name>
</gene>
<keyword evidence="6" id="KW-1185">Reference proteome</keyword>
<protein>
    <recommendedName>
        <fullName evidence="4">FtsK domain-containing protein</fullName>
    </recommendedName>
</protein>
<dbReference type="Proteomes" id="UP000465609">
    <property type="component" value="Chromosome"/>
</dbReference>
<name>A0ABN5YKN2_9MYCO</name>
<sequence>MVESNRLKALARAYMVENPGTKYQQALDAVLNKESAVPAPTAVPAAVLAGNDAAGAAAWIRTLGGVPAPEELAHRWADSLTAAHLEVPIGVSAEADFTIGDEPETVWLNLAAANGGARPHFAYAGRTGMGNSYALNGLLTGLAARYSPDRVQFVLAEYRGMSLCDTFAKFPHTAITAPDLRSDSDGVTALFDTLHAEIDRRVKLLGERGASDLEHYNAQPSAADTPRMPALLITIDEIDPLLAEHPDAVTSLLRVVRVGRSLGMHLLLAGQRAPQRLADAWPHITGRVCLSVHSKFDSIAMISTTDAAVQQLRPGWAYLRTTGLDMPAPFRVFDIGSPAAHELRNLIESMPKPQWRIAETTPHLFVGEQVTVDFGGTAVAGTYAGRRGQLYVVRDGQPSGGEIVTAQLPHRVADATA</sequence>
<evidence type="ECO:0000313" key="6">
    <source>
        <dbReference type="Proteomes" id="UP000465609"/>
    </source>
</evidence>
<dbReference type="InterPro" id="IPR050206">
    <property type="entry name" value="FtsK/SpoIIIE/SftA"/>
</dbReference>
<evidence type="ECO:0000259" key="4">
    <source>
        <dbReference type="PROSITE" id="PS50901"/>
    </source>
</evidence>
<dbReference type="SUPFAM" id="SSF52540">
    <property type="entry name" value="P-loop containing nucleoside triphosphate hydrolases"/>
    <property type="match status" value="1"/>
</dbReference>
<dbReference type="Pfam" id="PF01580">
    <property type="entry name" value="FtsK_SpoIIIE"/>
    <property type="match status" value="1"/>
</dbReference>
<dbReference type="EMBL" id="AP022577">
    <property type="protein sequence ID" value="BBX82225.1"/>
    <property type="molecule type" value="Genomic_DNA"/>
</dbReference>
<feature type="domain" description="FtsK" evidence="4">
    <location>
        <begin position="103"/>
        <end position="299"/>
    </location>
</feature>
<keyword evidence="2 3" id="KW-0067">ATP-binding</keyword>
<feature type="binding site" evidence="3">
    <location>
        <begin position="125"/>
        <end position="132"/>
    </location>
    <ligand>
        <name>ATP</name>
        <dbReference type="ChEBI" id="CHEBI:30616"/>
    </ligand>
</feature>
<keyword evidence="1 3" id="KW-0547">Nucleotide-binding</keyword>
<dbReference type="Gene3D" id="3.40.50.300">
    <property type="entry name" value="P-loop containing nucleotide triphosphate hydrolases"/>
    <property type="match status" value="1"/>
</dbReference>
<dbReference type="PANTHER" id="PTHR22683">
    <property type="entry name" value="SPORULATION PROTEIN RELATED"/>
    <property type="match status" value="1"/>
</dbReference>
<organism evidence="5 6">
    <name type="scientific">Mycolicibacterium aubagnense</name>
    <dbReference type="NCBI Taxonomy" id="319707"/>
    <lineage>
        <taxon>Bacteria</taxon>
        <taxon>Bacillati</taxon>
        <taxon>Actinomycetota</taxon>
        <taxon>Actinomycetes</taxon>
        <taxon>Mycobacteriales</taxon>
        <taxon>Mycobacteriaceae</taxon>
        <taxon>Mycolicibacterium</taxon>
    </lineage>
</organism>
<evidence type="ECO:0000256" key="1">
    <source>
        <dbReference type="ARBA" id="ARBA00022741"/>
    </source>
</evidence>
<dbReference type="RefSeq" id="WP_138233438.1">
    <property type="nucleotide sequence ID" value="NZ_AP022577.1"/>
</dbReference>
<proteinExistence type="predicted"/>
<accession>A0ABN5YKN2</accession>
<dbReference type="InterPro" id="IPR002543">
    <property type="entry name" value="FtsK_dom"/>
</dbReference>
<evidence type="ECO:0000256" key="2">
    <source>
        <dbReference type="ARBA" id="ARBA00022840"/>
    </source>
</evidence>
<evidence type="ECO:0000256" key="3">
    <source>
        <dbReference type="PROSITE-ProRule" id="PRU00289"/>
    </source>
</evidence>